<reference evidence="1 2" key="1">
    <citation type="submission" date="2019-02" db="EMBL/GenBank/DDBJ databases">
        <title>Kribbella capetownensis sp. nov. and Kribbella speibonae sp. nov., isolated from soil.</title>
        <authorList>
            <person name="Curtis S.M."/>
            <person name="Norton I."/>
            <person name="Everest G.J."/>
            <person name="Meyers P.R."/>
        </authorList>
    </citation>
    <scope>NUCLEOTIDE SEQUENCE [LARGE SCALE GENOMIC DNA]</scope>
    <source>
        <strain evidence="1 2">DSM 27082</strain>
    </source>
</reference>
<dbReference type="EMBL" id="SJKA01000001">
    <property type="protein sequence ID" value="TCC43265.1"/>
    <property type="molecule type" value="Genomic_DNA"/>
</dbReference>
<name>A0A4R0JMW6_9ACTN</name>
<protein>
    <submittedName>
        <fullName evidence="1">Uncharacterized protein</fullName>
    </submittedName>
</protein>
<sequence length="204" mass="22759">MIDPRNTQSVVDALGQSPLDAIGAAVRDTRTDLKTYRTTLPAMAARHSQRGILNWVHDQFFAHVRAQFEANVKSTKVLDREPTRDIFVGQNFRFRFKKHASDDMVSSYPTDGFLAFALQDPPQLIQEIRLIGGYRWDPEIREIGTAVLSARDGKKSVLWVVELAETAAGDSDVVHFQPQTPDTSLPALPQIVESVEIEKDAGSQ</sequence>
<dbReference type="OrthoDB" id="3831401at2"/>
<comment type="caution">
    <text evidence="1">The sequence shown here is derived from an EMBL/GenBank/DDBJ whole genome shotgun (WGS) entry which is preliminary data.</text>
</comment>
<evidence type="ECO:0000313" key="2">
    <source>
        <dbReference type="Proteomes" id="UP000292695"/>
    </source>
</evidence>
<accession>A0A4R0JMW6</accession>
<gene>
    <name evidence="1" type="ORF">E0H50_01940</name>
</gene>
<dbReference type="RefSeq" id="WP_131284082.1">
    <property type="nucleotide sequence ID" value="NZ_SJKA01000001.1"/>
</dbReference>
<dbReference type="AlphaFoldDB" id="A0A4R0JMW6"/>
<evidence type="ECO:0000313" key="1">
    <source>
        <dbReference type="EMBL" id="TCC43265.1"/>
    </source>
</evidence>
<keyword evidence="2" id="KW-1185">Reference proteome</keyword>
<organism evidence="1 2">
    <name type="scientific">Kribbella sindirgiensis</name>
    <dbReference type="NCBI Taxonomy" id="1124744"/>
    <lineage>
        <taxon>Bacteria</taxon>
        <taxon>Bacillati</taxon>
        <taxon>Actinomycetota</taxon>
        <taxon>Actinomycetes</taxon>
        <taxon>Propionibacteriales</taxon>
        <taxon>Kribbellaceae</taxon>
        <taxon>Kribbella</taxon>
    </lineage>
</organism>
<dbReference type="Proteomes" id="UP000292695">
    <property type="component" value="Unassembled WGS sequence"/>
</dbReference>
<proteinExistence type="predicted"/>